<organism evidence="2 3">
    <name type="scientific">Roseivivax sediminis</name>
    <dbReference type="NCBI Taxonomy" id="936889"/>
    <lineage>
        <taxon>Bacteria</taxon>
        <taxon>Pseudomonadati</taxon>
        <taxon>Pseudomonadota</taxon>
        <taxon>Alphaproteobacteria</taxon>
        <taxon>Rhodobacterales</taxon>
        <taxon>Roseobacteraceae</taxon>
        <taxon>Roseivivax</taxon>
    </lineage>
</organism>
<dbReference type="RefSeq" id="WP_188129671.1">
    <property type="nucleotide sequence ID" value="NZ_FOMS01000007.1"/>
</dbReference>
<dbReference type="Proteomes" id="UP000325289">
    <property type="component" value="Unassembled WGS sequence"/>
</dbReference>
<proteinExistence type="predicted"/>
<evidence type="ECO:0000313" key="2">
    <source>
        <dbReference type="EMBL" id="SFE17749.1"/>
    </source>
</evidence>
<feature type="chain" id="PRO_5009302020" evidence="1">
    <location>
        <begin position="23"/>
        <end position="50"/>
    </location>
</feature>
<sequence>MKVITLIQAAALVVLTVLGAYAASDGAVTGADPACFTEEEGRCARPSHGG</sequence>
<feature type="signal peptide" evidence="1">
    <location>
        <begin position="1"/>
        <end position="22"/>
    </location>
</feature>
<keyword evidence="3" id="KW-1185">Reference proteome</keyword>
<name>A0A1I1YEC1_9RHOB</name>
<keyword evidence="1" id="KW-0732">Signal</keyword>
<gene>
    <name evidence="2" type="ORF">SAMN04515678_1073</name>
</gene>
<accession>A0A1I1YEC1</accession>
<evidence type="ECO:0000313" key="3">
    <source>
        <dbReference type="Proteomes" id="UP000325289"/>
    </source>
</evidence>
<evidence type="ECO:0000256" key="1">
    <source>
        <dbReference type="SAM" id="SignalP"/>
    </source>
</evidence>
<dbReference type="EMBL" id="FOMS01000007">
    <property type="protein sequence ID" value="SFE17749.1"/>
    <property type="molecule type" value="Genomic_DNA"/>
</dbReference>
<protein>
    <submittedName>
        <fullName evidence="2">Uncharacterized protein</fullName>
    </submittedName>
</protein>
<dbReference type="AlphaFoldDB" id="A0A1I1YEC1"/>
<reference evidence="2 3" key="1">
    <citation type="submission" date="2016-10" db="EMBL/GenBank/DDBJ databases">
        <authorList>
            <person name="Varghese N."/>
            <person name="Submissions S."/>
        </authorList>
    </citation>
    <scope>NUCLEOTIDE SEQUENCE [LARGE SCALE GENOMIC DNA]</scope>
    <source>
        <strain evidence="3">YIM D21,KCTC 23444,ACCC 10710</strain>
    </source>
</reference>